<dbReference type="AlphaFoldDB" id="A0A409W676"/>
<gene>
    <name evidence="12" type="ORF">CVT24_012614</name>
</gene>
<dbReference type="InterPro" id="IPR017972">
    <property type="entry name" value="Cyt_P450_CS"/>
</dbReference>
<keyword evidence="13" id="KW-1185">Reference proteome</keyword>
<dbReference type="GO" id="GO:0004497">
    <property type="term" value="F:monooxygenase activity"/>
    <property type="evidence" value="ECO:0007669"/>
    <property type="project" value="UniProtKB-KW"/>
</dbReference>
<evidence type="ECO:0000256" key="1">
    <source>
        <dbReference type="ARBA" id="ARBA00001971"/>
    </source>
</evidence>
<name>A0A409W676_9AGAR</name>
<keyword evidence="8 10" id="KW-0503">Monooxygenase</keyword>
<evidence type="ECO:0000256" key="8">
    <source>
        <dbReference type="ARBA" id="ARBA00023033"/>
    </source>
</evidence>
<keyword evidence="6 10" id="KW-0560">Oxidoreductase</keyword>
<evidence type="ECO:0000313" key="12">
    <source>
        <dbReference type="EMBL" id="PPQ74007.1"/>
    </source>
</evidence>
<dbReference type="EMBL" id="NHTK01005782">
    <property type="protein sequence ID" value="PPQ74007.1"/>
    <property type="molecule type" value="Genomic_DNA"/>
</dbReference>
<dbReference type="PANTHER" id="PTHR46300">
    <property type="entry name" value="P450, PUTATIVE (EUROFUNG)-RELATED-RELATED"/>
    <property type="match status" value="1"/>
</dbReference>
<evidence type="ECO:0000256" key="2">
    <source>
        <dbReference type="ARBA" id="ARBA00005179"/>
    </source>
</evidence>
<dbReference type="Gene3D" id="1.10.630.10">
    <property type="entry name" value="Cytochrome P450"/>
    <property type="match status" value="1"/>
</dbReference>
<organism evidence="12 13">
    <name type="scientific">Panaeolus cyanescens</name>
    <dbReference type="NCBI Taxonomy" id="181874"/>
    <lineage>
        <taxon>Eukaryota</taxon>
        <taxon>Fungi</taxon>
        <taxon>Dikarya</taxon>
        <taxon>Basidiomycota</taxon>
        <taxon>Agaricomycotina</taxon>
        <taxon>Agaricomycetes</taxon>
        <taxon>Agaricomycetidae</taxon>
        <taxon>Agaricales</taxon>
        <taxon>Agaricineae</taxon>
        <taxon>Galeropsidaceae</taxon>
        <taxon>Panaeolus</taxon>
    </lineage>
</organism>
<dbReference type="InParanoid" id="A0A409W676"/>
<dbReference type="InterPro" id="IPR036396">
    <property type="entry name" value="Cyt_P450_sf"/>
</dbReference>
<dbReference type="InterPro" id="IPR002401">
    <property type="entry name" value="Cyt_P450_E_grp-I"/>
</dbReference>
<comment type="pathway">
    <text evidence="2">Secondary metabolite biosynthesis.</text>
</comment>
<comment type="similarity">
    <text evidence="3 10">Belongs to the cytochrome P450 family.</text>
</comment>
<accession>A0A409W676</accession>
<dbReference type="GO" id="GO:0016705">
    <property type="term" value="F:oxidoreductase activity, acting on paired donors, with incorporation or reduction of molecular oxygen"/>
    <property type="evidence" value="ECO:0007669"/>
    <property type="project" value="InterPro"/>
</dbReference>
<proteinExistence type="inferred from homology"/>
<evidence type="ECO:0000256" key="6">
    <source>
        <dbReference type="ARBA" id="ARBA00023002"/>
    </source>
</evidence>
<feature type="chain" id="PRO_5019020437" description="Cytochrome P450" evidence="11">
    <location>
        <begin position="22"/>
        <end position="509"/>
    </location>
</feature>
<dbReference type="PROSITE" id="PS00086">
    <property type="entry name" value="CYTOCHROME_P450"/>
    <property type="match status" value="1"/>
</dbReference>
<keyword evidence="7 9" id="KW-0408">Iron</keyword>
<evidence type="ECO:0000256" key="10">
    <source>
        <dbReference type="RuleBase" id="RU000461"/>
    </source>
</evidence>
<evidence type="ECO:0008006" key="14">
    <source>
        <dbReference type="Google" id="ProtNLM"/>
    </source>
</evidence>
<sequence>MSLQDIAVAGAGLALVSLAIALSKKPQSGLPPGPKGLPLVGNLLDMPPEKEWIKFAEWGKQYGGILSVKILGRPMIIVNSAAIMEELDKKGSIYSQRPVLEMGGELVGYAQTLVLIAYGQRFRTYRKHFARYIGSGKPVQSLHPLVDHETRRFLKRTLGNYEDLMSHLRKLAGGVILKLTYGYEVIDGEDPFVNLIEKANENFNAATVPGAFPVDFFPIMKKIPEWLPGGGFLKTAREWKKDTDSMVEVPYQYTKDQMAAGCAAPSFVSTSLENEASMTPEELRDLKLTASSMYGDTEGGADTTVSAEYAFFLAMVLHPEIQKKAQAEIDSVVGDRRLPNLSDQPHLPYVNAIVTEVLRWNSVAPTGVPHTAMEDGYIGGYFIPKNSLILANLWHMLHDPEVYPDPFVFDPERHIATEGKPAQTDPRKVCFGYGRRICPGMYLAEASLFSCIAASLACFNITNALDENGAPIIPVHEGTSGIISYPKPFKCVIKPRSERVVSLINAELA</sequence>
<evidence type="ECO:0000256" key="5">
    <source>
        <dbReference type="ARBA" id="ARBA00022723"/>
    </source>
</evidence>
<evidence type="ECO:0000256" key="9">
    <source>
        <dbReference type="PIRSR" id="PIRSR602401-1"/>
    </source>
</evidence>
<comment type="caution">
    <text evidence="12">The sequence shown here is derived from an EMBL/GenBank/DDBJ whole genome shotgun (WGS) entry which is preliminary data.</text>
</comment>
<keyword evidence="11" id="KW-0732">Signal</keyword>
<reference evidence="12 13" key="1">
    <citation type="journal article" date="2018" name="Evol. Lett.">
        <title>Horizontal gene cluster transfer increased hallucinogenic mushroom diversity.</title>
        <authorList>
            <person name="Reynolds H.T."/>
            <person name="Vijayakumar V."/>
            <person name="Gluck-Thaler E."/>
            <person name="Korotkin H.B."/>
            <person name="Matheny P.B."/>
            <person name="Slot J.C."/>
        </authorList>
    </citation>
    <scope>NUCLEOTIDE SEQUENCE [LARGE SCALE GENOMIC DNA]</scope>
    <source>
        <strain evidence="12 13">2629</strain>
    </source>
</reference>
<evidence type="ECO:0000313" key="13">
    <source>
        <dbReference type="Proteomes" id="UP000284842"/>
    </source>
</evidence>
<dbReference type="PANTHER" id="PTHR46300:SF7">
    <property type="entry name" value="P450, PUTATIVE (EUROFUNG)-RELATED"/>
    <property type="match status" value="1"/>
</dbReference>
<evidence type="ECO:0000256" key="7">
    <source>
        <dbReference type="ARBA" id="ARBA00023004"/>
    </source>
</evidence>
<feature type="signal peptide" evidence="11">
    <location>
        <begin position="1"/>
        <end position="21"/>
    </location>
</feature>
<keyword evidence="5 9" id="KW-0479">Metal-binding</keyword>
<dbReference type="PRINTS" id="PR00463">
    <property type="entry name" value="EP450I"/>
</dbReference>
<protein>
    <recommendedName>
        <fullName evidence="14">Cytochrome P450</fullName>
    </recommendedName>
</protein>
<evidence type="ECO:0000256" key="11">
    <source>
        <dbReference type="SAM" id="SignalP"/>
    </source>
</evidence>
<dbReference type="Proteomes" id="UP000284842">
    <property type="component" value="Unassembled WGS sequence"/>
</dbReference>
<dbReference type="Pfam" id="PF00067">
    <property type="entry name" value="p450"/>
    <property type="match status" value="1"/>
</dbReference>
<dbReference type="GO" id="GO:0020037">
    <property type="term" value="F:heme binding"/>
    <property type="evidence" value="ECO:0007669"/>
    <property type="project" value="InterPro"/>
</dbReference>
<comment type="cofactor">
    <cofactor evidence="1 9">
        <name>heme</name>
        <dbReference type="ChEBI" id="CHEBI:30413"/>
    </cofactor>
</comment>
<dbReference type="OrthoDB" id="2789670at2759"/>
<dbReference type="InterPro" id="IPR001128">
    <property type="entry name" value="Cyt_P450"/>
</dbReference>
<feature type="binding site" description="axial binding residue" evidence="9">
    <location>
        <position position="438"/>
    </location>
    <ligand>
        <name>heme</name>
        <dbReference type="ChEBI" id="CHEBI:30413"/>
    </ligand>
    <ligandPart>
        <name>Fe</name>
        <dbReference type="ChEBI" id="CHEBI:18248"/>
    </ligandPart>
</feature>
<evidence type="ECO:0000256" key="3">
    <source>
        <dbReference type="ARBA" id="ARBA00010617"/>
    </source>
</evidence>
<dbReference type="GO" id="GO:0005506">
    <property type="term" value="F:iron ion binding"/>
    <property type="evidence" value="ECO:0007669"/>
    <property type="project" value="InterPro"/>
</dbReference>
<keyword evidence="4 9" id="KW-0349">Heme</keyword>
<evidence type="ECO:0000256" key="4">
    <source>
        <dbReference type="ARBA" id="ARBA00022617"/>
    </source>
</evidence>
<dbReference type="CDD" id="cd11065">
    <property type="entry name" value="CYP64-like"/>
    <property type="match status" value="1"/>
</dbReference>
<dbReference type="InterPro" id="IPR050364">
    <property type="entry name" value="Cytochrome_P450_fung"/>
</dbReference>
<dbReference type="SUPFAM" id="SSF48264">
    <property type="entry name" value="Cytochrome P450"/>
    <property type="match status" value="1"/>
</dbReference>
<dbReference type="STRING" id="181874.A0A409W676"/>